<evidence type="ECO:0000256" key="1">
    <source>
        <dbReference type="SAM" id="MobiDB-lite"/>
    </source>
</evidence>
<protein>
    <recommendedName>
        <fullName evidence="4">DUF222 domain-containing protein</fullName>
    </recommendedName>
</protein>
<accession>A0A7G6X386</accession>
<organism evidence="2 3">
    <name type="scientific">Kribbella qitaiheensis</name>
    <dbReference type="NCBI Taxonomy" id="1544730"/>
    <lineage>
        <taxon>Bacteria</taxon>
        <taxon>Bacillati</taxon>
        <taxon>Actinomycetota</taxon>
        <taxon>Actinomycetes</taxon>
        <taxon>Propionibacteriales</taxon>
        <taxon>Kribbellaceae</taxon>
        <taxon>Kribbella</taxon>
    </lineage>
</organism>
<feature type="compositionally biased region" description="Polar residues" evidence="1">
    <location>
        <begin position="92"/>
        <end position="103"/>
    </location>
</feature>
<name>A0A7G6X386_9ACTN</name>
<feature type="compositionally biased region" description="Polar residues" evidence="1">
    <location>
        <begin position="322"/>
        <end position="335"/>
    </location>
</feature>
<reference evidence="2 3" key="2">
    <citation type="journal article" date="2020" name="Microbiol. Resour. Announc.">
        <title>Antarctic desert soil bacteria exhibit high novel natural product potential, evaluated through long-read genome sequencing and comparative genomics.</title>
        <authorList>
            <person name="Benaud N."/>
            <person name="Edwards R.J."/>
            <person name="Amos T.G."/>
            <person name="D'Agostino P.M."/>
            <person name="Gutierrez-Chavez C."/>
            <person name="Montgomery K."/>
            <person name="Nicetic I."/>
            <person name="Ferrari B.C."/>
        </authorList>
    </citation>
    <scope>NUCLEOTIDE SEQUENCE [LARGE SCALE GENOMIC DNA]</scope>
    <source>
        <strain evidence="2 3">SPB151</strain>
    </source>
</reference>
<sequence length="362" mass="38244">MVGSKVGAADFSNEIGLNGSGAATVKPPASPPQEDSAQKNPAPENSSQENSAPDAPAPANSAQRCPATEDSALESLALDGSAQGSPALDNPTLDNPTLDNPTLDNPALDNSAPDRFALEGSVLEGGPWAGADSADVTGVGRPDVGQGRPAVDEGRTAGQRRADMAAELFEIMLWNGLDWLGRRLPDQHRRRPHIEVLIPVGTLLGLDDEPCQLTGYGPIPAEMARRISTDGTWRRLLTDPTNGAVLQASTNRHDPGSLVSETLLAAHSVCDWINCSRPARECDRDHGTPFAQTGTTNLTDLRSYCEFHHVIKDTPAWGWNAANNPDGSTTLTTPTGHRYTTVPPRPGPVTTPSPTDDSPPPF</sequence>
<feature type="region of interest" description="Disordered" evidence="1">
    <location>
        <begin position="1"/>
        <end position="159"/>
    </location>
</feature>
<evidence type="ECO:0000313" key="2">
    <source>
        <dbReference type="EMBL" id="QNE20701.1"/>
    </source>
</evidence>
<dbReference type="RefSeq" id="WP_185443098.1">
    <property type="nucleotide sequence ID" value="NZ_CP043661.1"/>
</dbReference>
<gene>
    <name evidence="2" type="ORF">F1D05_25795</name>
</gene>
<feature type="region of interest" description="Disordered" evidence="1">
    <location>
        <begin position="322"/>
        <end position="362"/>
    </location>
</feature>
<dbReference type="EMBL" id="CP043661">
    <property type="protein sequence ID" value="QNE20701.1"/>
    <property type="molecule type" value="Genomic_DNA"/>
</dbReference>
<keyword evidence="3" id="KW-1185">Reference proteome</keyword>
<feature type="compositionally biased region" description="Basic and acidic residues" evidence="1">
    <location>
        <begin position="150"/>
        <end position="159"/>
    </location>
</feature>
<dbReference type="Proteomes" id="UP000515563">
    <property type="component" value="Chromosome"/>
</dbReference>
<evidence type="ECO:0000313" key="3">
    <source>
        <dbReference type="Proteomes" id="UP000515563"/>
    </source>
</evidence>
<reference evidence="3" key="1">
    <citation type="submission" date="2019-09" db="EMBL/GenBank/DDBJ databases">
        <title>Antimicrobial potential of Antarctic Bacteria.</title>
        <authorList>
            <person name="Benaud N."/>
            <person name="Edwards R.J."/>
            <person name="Ferrari B.C."/>
        </authorList>
    </citation>
    <scope>NUCLEOTIDE SEQUENCE [LARGE SCALE GENOMIC DNA]</scope>
    <source>
        <strain evidence="3">SPB151</strain>
    </source>
</reference>
<dbReference type="KEGG" id="kqi:F1D05_25795"/>
<evidence type="ECO:0008006" key="4">
    <source>
        <dbReference type="Google" id="ProtNLM"/>
    </source>
</evidence>
<feature type="compositionally biased region" description="Polar residues" evidence="1">
    <location>
        <begin position="33"/>
        <end position="49"/>
    </location>
</feature>
<proteinExistence type="predicted"/>
<dbReference type="AlphaFoldDB" id="A0A7G6X386"/>
<feature type="compositionally biased region" description="Pro residues" evidence="1">
    <location>
        <begin position="343"/>
        <end position="362"/>
    </location>
</feature>
<feature type="compositionally biased region" description="Low complexity" evidence="1">
    <location>
        <begin position="50"/>
        <end position="62"/>
    </location>
</feature>